<keyword evidence="1" id="KW-0732">Signal</keyword>
<protein>
    <submittedName>
        <fullName evidence="2">PF12099 family protein</fullName>
    </submittedName>
</protein>
<gene>
    <name evidence="2" type="ORF">ING2E5A_1095</name>
</gene>
<dbReference type="RefSeq" id="WP_083373201.1">
    <property type="nucleotide sequence ID" value="NZ_DUQN01000061.1"/>
</dbReference>
<dbReference type="Pfam" id="PF12099">
    <property type="entry name" value="DUF3575"/>
    <property type="match status" value="1"/>
</dbReference>
<keyword evidence="3" id="KW-1185">Reference proteome</keyword>
<feature type="signal peptide" evidence="1">
    <location>
        <begin position="1"/>
        <end position="24"/>
    </location>
</feature>
<evidence type="ECO:0000256" key="1">
    <source>
        <dbReference type="SAM" id="SignalP"/>
    </source>
</evidence>
<accession>A0A1G4G672</accession>
<evidence type="ECO:0000313" key="3">
    <source>
        <dbReference type="Proteomes" id="UP000178485"/>
    </source>
</evidence>
<proteinExistence type="predicted"/>
<evidence type="ECO:0000313" key="2">
    <source>
        <dbReference type="EMBL" id="SCM56901.1"/>
    </source>
</evidence>
<dbReference type="EMBL" id="LT608328">
    <property type="protein sequence ID" value="SCM56901.1"/>
    <property type="molecule type" value="Genomic_DNA"/>
</dbReference>
<dbReference type="InterPro" id="IPR021958">
    <property type="entry name" value="DUF3575"/>
</dbReference>
<dbReference type="AlphaFoldDB" id="A0A1G4G672"/>
<organism evidence="2 3">
    <name type="scientific">Petrimonas mucosa</name>
    <dbReference type="NCBI Taxonomy" id="1642646"/>
    <lineage>
        <taxon>Bacteria</taxon>
        <taxon>Pseudomonadati</taxon>
        <taxon>Bacteroidota</taxon>
        <taxon>Bacteroidia</taxon>
        <taxon>Bacteroidales</taxon>
        <taxon>Dysgonomonadaceae</taxon>
        <taxon>Petrimonas</taxon>
    </lineage>
</organism>
<dbReference type="STRING" id="1642646.ING2E5A_1095"/>
<name>A0A1G4G672_9BACT</name>
<dbReference type="KEGG" id="pmuc:ING2E5A_1095"/>
<dbReference type="Proteomes" id="UP000178485">
    <property type="component" value="Chromosome i"/>
</dbReference>
<feature type="chain" id="PRO_5009603850" evidence="1">
    <location>
        <begin position="25"/>
        <end position="193"/>
    </location>
</feature>
<reference evidence="2 3" key="1">
    <citation type="submission" date="2016-08" db="EMBL/GenBank/DDBJ databases">
        <authorList>
            <person name="Seilhamer J.J."/>
        </authorList>
    </citation>
    <scope>NUCLEOTIDE SEQUENCE [LARGE SCALE GENOMIC DNA]</scope>
    <source>
        <strain evidence="2">ING2-E5A</strain>
    </source>
</reference>
<sequence length="193" mass="21822">MTYSLKTQSLLLLLVAFFPFRAHAQEISIKSNLPSWFTATTNIGFEYAFGENISMELSAGINPFTKGDERRMEHWVVWPEVRYWMSDNFDGSFFGVHGVGGRYDIGGVKMPFNTLKGLRDNRYRGGAVGFGFSYGYKWFFSDSWAIEATAGFGFVRFSYDLYSLGKDSSKTGEDKKEYAGPSKAAISIVYTIR</sequence>